<feature type="transmembrane region" description="Helical" evidence="10">
    <location>
        <begin position="218"/>
        <end position="239"/>
    </location>
</feature>
<keyword evidence="5" id="KW-0997">Cell inner membrane</keyword>
<dbReference type="PRINTS" id="PR00812">
    <property type="entry name" value="BCTERIALGSPF"/>
</dbReference>
<evidence type="ECO:0000256" key="7">
    <source>
        <dbReference type="ARBA" id="ARBA00022989"/>
    </source>
</evidence>
<evidence type="ECO:0000256" key="5">
    <source>
        <dbReference type="ARBA" id="ARBA00022519"/>
    </source>
</evidence>
<dbReference type="PROSITE" id="PS00874">
    <property type="entry name" value="T2SP_F"/>
    <property type="match status" value="1"/>
</dbReference>
<evidence type="ECO:0000313" key="13">
    <source>
        <dbReference type="Proteomes" id="UP000322876"/>
    </source>
</evidence>
<comment type="similarity">
    <text evidence="2 9">Belongs to the GSP F family.</text>
</comment>
<feature type="transmembrane region" description="Helical" evidence="10">
    <location>
        <begin position="375"/>
        <end position="394"/>
    </location>
</feature>
<dbReference type="InterPro" id="IPR003004">
    <property type="entry name" value="GspF/PilC"/>
</dbReference>
<dbReference type="RefSeq" id="WP_149265123.1">
    <property type="nucleotide sequence ID" value="NZ_VFJB01000001.1"/>
</dbReference>
<keyword evidence="3 9" id="KW-0813">Transport</keyword>
<keyword evidence="13" id="KW-1185">Reference proteome</keyword>
<evidence type="ECO:0000256" key="3">
    <source>
        <dbReference type="ARBA" id="ARBA00022448"/>
    </source>
</evidence>
<evidence type="ECO:0000256" key="2">
    <source>
        <dbReference type="ARBA" id="ARBA00005745"/>
    </source>
</evidence>
<evidence type="ECO:0000256" key="8">
    <source>
        <dbReference type="ARBA" id="ARBA00023136"/>
    </source>
</evidence>
<gene>
    <name evidence="12" type="ORF">FHQ18_00030</name>
</gene>
<dbReference type="OrthoDB" id="9805682at2"/>
<keyword evidence="4" id="KW-1003">Cell membrane</keyword>
<evidence type="ECO:0000259" key="11">
    <source>
        <dbReference type="Pfam" id="PF00482"/>
    </source>
</evidence>
<dbReference type="FunFam" id="1.20.81.30:FF:000001">
    <property type="entry name" value="Type II secretion system protein F"/>
    <property type="match status" value="2"/>
</dbReference>
<feature type="domain" description="Type II secretion system protein GspF" evidence="11">
    <location>
        <begin position="271"/>
        <end position="393"/>
    </location>
</feature>
<sequence>MARFIYKGKDSVGKPISGVIEAKNKAEAMQSLKSRRIEVHEIKMDWKHIELSFGERINDMDIVIATRQLATMINAGLPIVRALDIISAQAPKKKLRKIYTDIKEDIEQGLSFSKALEKHRNIFGDLYINMIAAGEAGGLLDDILERLSQYMEKAISLKRKVKSAMMYPSIVLFVAVVVVWGLMVFIIPKFKEMYEGFGGTLPALTQFTIALSDFLSSWYGGGLIFGGIIASFITIRLVYKKSERGRYFLDNLLLKTPKIGDLIKKVAISKFARTFGTLLSSGVAILEALDIVAKTSGNKVIEKHLKKSRGDIEAGKTVVQPLEKAGIFPPMVTQMIAVGEETGALDKMLTKIADFYDDEVDRAVEGLTKMIEPMLMIFVGGAVGFVIIAMYLPIFKLGTVVG</sequence>
<dbReference type="Gene3D" id="1.20.81.30">
    <property type="entry name" value="Type II secretion system (T2SS), domain F"/>
    <property type="match status" value="2"/>
</dbReference>
<name>A0A5A8F6X6_9BACT</name>
<feature type="domain" description="Type II secretion system protein GspF" evidence="11">
    <location>
        <begin position="66"/>
        <end position="188"/>
    </location>
</feature>
<comment type="caution">
    <text evidence="12">The sequence shown here is derived from an EMBL/GenBank/DDBJ whole genome shotgun (WGS) entry which is preliminary data.</text>
</comment>
<accession>A0A5A8F6X6</accession>
<dbReference type="GO" id="GO:0015628">
    <property type="term" value="P:protein secretion by the type II secretion system"/>
    <property type="evidence" value="ECO:0007669"/>
    <property type="project" value="TreeGrafter"/>
</dbReference>
<protein>
    <submittedName>
        <fullName evidence="12">Type II secretion system F family protein</fullName>
    </submittedName>
</protein>
<dbReference type="Proteomes" id="UP000322876">
    <property type="component" value="Unassembled WGS sequence"/>
</dbReference>
<evidence type="ECO:0000256" key="1">
    <source>
        <dbReference type="ARBA" id="ARBA00004429"/>
    </source>
</evidence>
<keyword evidence="7 10" id="KW-1133">Transmembrane helix</keyword>
<evidence type="ECO:0000256" key="6">
    <source>
        <dbReference type="ARBA" id="ARBA00022692"/>
    </source>
</evidence>
<dbReference type="InterPro" id="IPR018076">
    <property type="entry name" value="T2SS_GspF_dom"/>
</dbReference>
<dbReference type="Pfam" id="PF00482">
    <property type="entry name" value="T2SSF"/>
    <property type="match status" value="2"/>
</dbReference>
<keyword evidence="6 9" id="KW-0812">Transmembrane</keyword>
<dbReference type="AlphaFoldDB" id="A0A5A8F6X6"/>
<reference evidence="12 13" key="1">
    <citation type="submission" date="2019-06" db="EMBL/GenBank/DDBJ databases">
        <title>Genomic insights into carbon and energy metabolism of Deferribacter autotrophicus revealed new metabolic traits in the phylum Deferribacteres.</title>
        <authorList>
            <person name="Slobodkin A.I."/>
            <person name="Slobodkina G.B."/>
            <person name="Allioux M."/>
            <person name="Alain K."/>
            <person name="Jebbar M."/>
            <person name="Shadrin V."/>
            <person name="Kublanov I.V."/>
            <person name="Toshchakov S.V."/>
            <person name="Bonch-Osmolovskaya E.A."/>
        </authorList>
    </citation>
    <scope>NUCLEOTIDE SEQUENCE [LARGE SCALE GENOMIC DNA]</scope>
    <source>
        <strain evidence="12 13">SL50</strain>
    </source>
</reference>
<organism evidence="12 13">
    <name type="scientific">Deferribacter autotrophicus</name>
    <dbReference type="NCBI Taxonomy" id="500465"/>
    <lineage>
        <taxon>Bacteria</taxon>
        <taxon>Pseudomonadati</taxon>
        <taxon>Deferribacterota</taxon>
        <taxon>Deferribacteres</taxon>
        <taxon>Deferribacterales</taxon>
        <taxon>Deferribacteraceae</taxon>
        <taxon>Deferribacter</taxon>
    </lineage>
</organism>
<evidence type="ECO:0000313" key="12">
    <source>
        <dbReference type="EMBL" id="KAA0259303.1"/>
    </source>
</evidence>
<evidence type="ECO:0000256" key="10">
    <source>
        <dbReference type="SAM" id="Phobius"/>
    </source>
</evidence>
<keyword evidence="8 10" id="KW-0472">Membrane</keyword>
<feature type="transmembrane region" description="Helical" evidence="10">
    <location>
        <begin position="165"/>
        <end position="187"/>
    </location>
</feature>
<dbReference type="InterPro" id="IPR001992">
    <property type="entry name" value="T2SS_GspF/T4SS_PilC_CS"/>
</dbReference>
<dbReference type="EMBL" id="VFJB01000001">
    <property type="protein sequence ID" value="KAA0259303.1"/>
    <property type="molecule type" value="Genomic_DNA"/>
</dbReference>
<evidence type="ECO:0000256" key="4">
    <source>
        <dbReference type="ARBA" id="ARBA00022475"/>
    </source>
</evidence>
<comment type="subcellular location">
    <subcellularLocation>
        <location evidence="1">Cell inner membrane</location>
        <topology evidence="1">Multi-pass membrane protein</topology>
    </subcellularLocation>
    <subcellularLocation>
        <location evidence="9">Cell membrane</location>
        <topology evidence="9">Multi-pass membrane protein</topology>
    </subcellularLocation>
</comment>
<evidence type="ECO:0000256" key="9">
    <source>
        <dbReference type="RuleBase" id="RU003923"/>
    </source>
</evidence>
<dbReference type="InterPro" id="IPR042094">
    <property type="entry name" value="T2SS_GspF_sf"/>
</dbReference>
<dbReference type="PANTHER" id="PTHR30012:SF7">
    <property type="entry name" value="PROTEIN TRANSPORT PROTEIN HOFC HOMOLOG"/>
    <property type="match status" value="1"/>
</dbReference>
<dbReference type="PANTHER" id="PTHR30012">
    <property type="entry name" value="GENERAL SECRETION PATHWAY PROTEIN"/>
    <property type="match status" value="1"/>
</dbReference>
<dbReference type="GO" id="GO:0005886">
    <property type="term" value="C:plasma membrane"/>
    <property type="evidence" value="ECO:0007669"/>
    <property type="project" value="UniProtKB-SubCell"/>
</dbReference>
<proteinExistence type="inferred from homology"/>